<proteinExistence type="predicted"/>
<evidence type="ECO:0000256" key="1">
    <source>
        <dbReference type="SAM" id="MobiDB-lite"/>
    </source>
</evidence>
<sequence>MMPYPKRLIEVDLPIKRISAHARREKSIRHGHISTLHIWWARRPLAACRAVLCAALWPDPVDVNCPQSFRDLATQYIHNFAVKAATDEKLSKHCSTEVWSKWGILAQSESQLDVNSPQDWNILRNSLLDFIADFANWDNSTQVDYLETSRQLTQAAHEALGGIPGTKPLVVDPFAGGGSIPLEALRVGGDAFASDINPVAVLLNKVVLEYIPKYGQKLADEVRHWGQWVKEAAETELGQFYPQDADGSTPIAYLWARTIICEGPGCGAEVPLMRSLYLCKKSNRNIGLRIIPQPQQKRVEFEIIQKDKNKWVVADNPEIEVTNPSFDGTVKRGSATCPCCGYTTPVASVRKQFKARRGGANDARLFCVVTTKEGTKGRFYRLPNQQDLDAVVKAGVELQRRVKEHSGDLSLIPDEPTPPQGRSFRLESYGIDKFGDLFTHRQSLALTTLVKLVKDVGEKLADREDKGLAEAVQTCLVLTVDKLADFGNSLTRWGNDDQGITALFSRQAIPMVWDFAESNLIFSNSWSWSWGRLIVDKVFQYILGSYNSSGNVSLIPANNHILPDDFAQALMADPPYYDSIEYSDLSDFFYVWLKRTLPKTISLNFKNELTPKEEECIVNPSRGKDKAYFEQQMQKAMAEGNRFLAPEGIAVIVFAHKSTAGWEAQLQAMVDAGWTITGSWPIDTEMGNRMNAMGTAALASSVHIVCRPRTCEEIGDWRDVLEELPQRIHDWMGRLAGEGVVGADAIFACLGPALEIFSRYSGVEKASGEIVTLKEYLEYVWAAVSREALSMIFSDTDTTDFEEDARLTAMWLWTLSAGKVDTTEPEEEEEEETSSKTSKTSGYTLEYDAARKIAQGLGVKLEQLTRLVEIKGSSARLLPVSERRQYLLASPGSPTPTTGKTKGKKKQPEQLDLLTQMGMTEEDGGEEDTQTLPQIGNTTLDQIHQTMILFAAGRSEALKSFLVDEGVGGDSRFWGLAQALSALYPVSSEEKRWVDGVLARKKGLGF</sequence>
<evidence type="ECO:0000313" key="4">
    <source>
        <dbReference type="Proteomes" id="UP000593846"/>
    </source>
</evidence>
<dbReference type="EMBL" id="CP063311">
    <property type="protein sequence ID" value="QOV24789.1"/>
    <property type="molecule type" value="Genomic_DNA"/>
</dbReference>
<evidence type="ECO:0000259" key="2">
    <source>
        <dbReference type="Pfam" id="PF06634"/>
    </source>
</evidence>
<dbReference type="InterPro" id="IPR009537">
    <property type="entry name" value="DUF1156"/>
</dbReference>
<dbReference type="Pfam" id="PF06634">
    <property type="entry name" value="DUF1156"/>
    <property type="match status" value="1"/>
</dbReference>
<dbReference type="Gene3D" id="3.40.50.150">
    <property type="entry name" value="Vaccinia Virus protein VP39"/>
    <property type="match status" value="2"/>
</dbReference>
<evidence type="ECO:0000313" key="3">
    <source>
        <dbReference type="EMBL" id="QOV24789.1"/>
    </source>
</evidence>
<dbReference type="REBASE" id="454460">
    <property type="entry name" value="M.Ael3563ORF18760P"/>
</dbReference>
<reference evidence="4" key="1">
    <citation type="submission" date="2020-10" db="EMBL/GenBank/DDBJ databases">
        <title>Genome-based taxonomic classification of the species Anabaenopsis elenkinii.</title>
        <authorList>
            <person name="Delbaje E."/>
            <person name="Andreote A.P.D."/>
            <person name="Pellegrinetti T.A."/>
            <person name="Cruz R.B."/>
            <person name="Branco L.H.Z."/>
            <person name="Fiore M.F."/>
        </authorList>
    </citation>
    <scope>NUCLEOTIDE SEQUENCE [LARGE SCALE GENOMIC DNA]</scope>
    <source>
        <strain evidence="4">CCIBt3563</strain>
    </source>
</reference>
<dbReference type="KEGG" id="aee:IM676_18760"/>
<feature type="domain" description="DUF1156" evidence="2">
    <location>
        <begin position="13"/>
        <end position="65"/>
    </location>
</feature>
<dbReference type="Proteomes" id="UP000593846">
    <property type="component" value="Chromosome"/>
</dbReference>
<dbReference type="AlphaFoldDB" id="A0A7S6RH79"/>
<feature type="compositionally biased region" description="Low complexity" evidence="1">
    <location>
        <begin position="890"/>
        <end position="900"/>
    </location>
</feature>
<protein>
    <submittedName>
        <fullName evidence="3">DUF1156 domain-containing protein</fullName>
    </submittedName>
</protein>
<accession>A0A7S6RH79</accession>
<feature type="region of interest" description="Disordered" evidence="1">
    <location>
        <begin position="888"/>
        <end position="908"/>
    </location>
</feature>
<feature type="region of interest" description="Disordered" evidence="1">
    <location>
        <begin position="819"/>
        <end position="841"/>
    </location>
</feature>
<dbReference type="InterPro" id="IPR029063">
    <property type="entry name" value="SAM-dependent_MTases_sf"/>
</dbReference>
<dbReference type="SUPFAM" id="SSF53335">
    <property type="entry name" value="S-adenosyl-L-methionine-dependent methyltransferases"/>
    <property type="match status" value="2"/>
</dbReference>
<feature type="compositionally biased region" description="Acidic residues" evidence="1">
    <location>
        <begin position="823"/>
        <end position="832"/>
    </location>
</feature>
<gene>
    <name evidence="3" type="ORF">IM676_18760</name>
</gene>
<organism evidence="3 4">
    <name type="scientific">Anabaenopsis elenkinii CCIBt3563</name>
    <dbReference type="NCBI Taxonomy" id="2779889"/>
    <lineage>
        <taxon>Bacteria</taxon>
        <taxon>Bacillati</taxon>
        <taxon>Cyanobacteriota</taxon>
        <taxon>Cyanophyceae</taxon>
        <taxon>Nostocales</taxon>
        <taxon>Nodulariaceae</taxon>
        <taxon>Anabaenopsis</taxon>
    </lineage>
</organism>
<keyword evidence="4" id="KW-1185">Reference proteome</keyword>
<name>A0A7S6RH79_9CYAN</name>